<evidence type="ECO:0000313" key="6">
    <source>
        <dbReference type="Proteomes" id="UP000298225"/>
    </source>
</evidence>
<evidence type="ECO:0000256" key="1">
    <source>
        <dbReference type="ARBA" id="ARBA00023016"/>
    </source>
</evidence>
<feature type="domain" description="SHSP" evidence="4">
    <location>
        <begin position="34"/>
        <end position="146"/>
    </location>
</feature>
<dbReference type="InterPro" id="IPR008978">
    <property type="entry name" value="HSP20-like_chaperone"/>
</dbReference>
<keyword evidence="1" id="KW-0346">Stress response</keyword>
<dbReference type="SUPFAM" id="SSF49764">
    <property type="entry name" value="HSP20-like chaperones"/>
    <property type="match status" value="1"/>
</dbReference>
<dbReference type="AlphaFoldDB" id="A0A4Y9L1I3"/>
<dbReference type="PANTHER" id="PTHR47062:SF1">
    <property type="entry name" value="SMALL HEAT SHOCK PROTEIN IBPA"/>
    <property type="match status" value="1"/>
</dbReference>
<gene>
    <name evidence="5" type="ORF">E4K66_21765</name>
</gene>
<comment type="caution">
    <text evidence="5">The sequence shown here is derived from an EMBL/GenBank/DDBJ whole genome shotgun (WGS) entry which is preliminary data.</text>
</comment>
<dbReference type="InterPro" id="IPR002068">
    <property type="entry name" value="A-crystallin/Hsp20_dom"/>
</dbReference>
<dbReference type="InterPro" id="IPR037913">
    <property type="entry name" value="ACD_IbpA/B"/>
</dbReference>
<dbReference type="EMBL" id="SPQU01000010">
    <property type="protein sequence ID" value="TFV36649.1"/>
    <property type="molecule type" value="Genomic_DNA"/>
</dbReference>
<protein>
    <submittedName>
        <fullName evidence="5">Hsp20 family protein</fullName>
    </submittedName>
</protein>
<dbReference type="Pfam" id="PF00011">
    <property type="entry name" value="HSP20"/>
    <property type="match status" value="1"/>
</dbReference>
<reference evidence="5 6" key="1">
    <citation type="submission" date="2019-03" db="EMBL/GenBank/DDBJ databases">
        <title>Bradyrhizobium strains diversity isolated from Chamaecrista fasciculata.</title>
        <authorList>
            <person name="Urquiaga M.C.O."/>
            <person name="Hungria M."/>
            <person name="Delamuta J.R.M."/>
        </authorList>
    </citation>
    <scope>NUCLEOTIDE SEQUENCE [LARGE SCALE GENOMIC DNA]</scope>
    <source>
        <strain evidence="5 6">CNPSo 3424</strain>
    </source>
</reference>
<organism evidence="5 6">
    <name type="scientific">Bradyrhizobium frederickii</name>
    <dbReference type="NCBI Taxonomy" id="2560054"/>
    <lineage>
        <taxon>Bacteria</taxon>
        <taxon>Pseudomonadati</taxon>
        <taxon>Pseudomonadota</taxon>
        <taxon>Alphaproteobacteria</taxon>
        <taxon>Hyphomicrobiales</taxon>
        <taxon>Nitrobacteraceae</taxon>
        <taxon>Bradyrhizobium</taxon>
    </lineage>
</organism>
<proteinExistence type="inferred from homology"/>
<dbReference type="OrthoDB" id="9810618at2"/>
<comment type="similarity">
    <text evidence="2 3">Belongs to the small heat shock protein (HSP20) family.</text>
</comment>
<evidence type="ECO:0000313" key="5">
    <source>
        <dbReference type="EMBL" id="TFV36649.1"/>
    </source>
</evidence>
<evidence type="ECO:0000256" key="2">
    <source>
        <dbReference type="PROSITE-ProRule" id="PRU00285"/>
    </source>
</evidence>
<dbReference type="PROSITE" id="PS01031">
    <property type="entry name" value="SHSP"/>
    <property type="match status" value="1"/>
</dbReference>
<accession>A0A4Y9L1I3</accession>
<dbReference type="CDD" id="cd06470">
    <property type="entry name" value="ACD_IbpA-B_like"/>
    <property type="match status" value="1"/>
</dbReference>
<dbReference type="Gene3D" id="2.60.40.790">
    <property type="match status" value="1"/>
</dbReference>
<keyword evidence="6" id="KW-1185">Reference proteome</keyword>
<name>A0A4Y9L1I3_9BRAD</name>
<dbReference type="Proteomes" id="UP000298225">
    <property type="component" value="Unassembled WGS sequence"/>
</dbReference>
<sequence>MEDLTMRSYDLTPFYRSTVGFDRLFSLLDQAGSDGGSPGYPPYNIERTGENAYRITVAVSGFAKDELSLVAKENTLTIKGEKVANENSKNEVLYRGIAARAFERAFQLADFVQVKDASLENGLLHVDLVREIPEAKKPRQIAINTGAPKAQVIENSAAQAAA</sequence>
<dbReference type="PANTHER" id="PTHR47062">
    <property type="match status" value="1"/>
</dbReference>
<evidence type="ECO:0000256" key="3">
    <source>
        <dbReference type="RuleBase" id="RU003616"/>
    </source>
</evidence>
<evidence type="ECO:0000259" key="4">
    <source>
        <dbReference type="PROSITE" id="PS01031"/>
    </source>
</evidence>